<dbReference type="RefSeq" id="WP_154287011.1">
    <property type="nucleotide sequence ID" value="NZ_WKJI01000002.1"/>
</dbReference>
<dbReference type="Proteomes" id="UP000462931">
    <property type="component" value="Unassembled WGS sequence"/>
</dbReference>
<dbReference type="PROSITE" id="PS51257">
    <property type="entry name" value="PROKAR_LIPOPROTEIN"/>
    <property type="match status" value="1"/>
</dbReference>
<proteinExistence type="predicted"/>
<evidence type="ECO:0000259" key="2">
    <source>
        <dbReference type="Pfam" id="PF14344"/>
    </source>
</evidence>
<evidence type="ECO:0000256" key="1">
    <source>
        <dbReference type="SAM" id="SignalP"/>
    </source>
</evidence>
<comment type="caution">
    <text evidence="3">The sequence shown here is derived from an EMBL/GenBank/DDBJ whole genome shotgun (WGS) entry which is preliminary data.</text>
</comment>
<feature type="signal peptide" evidence="1">
    <location>
        <begin position="1"/>
        <end position="24"/>
    </location>
</feature>
<reference evidence="3 4" key="1">
    <citation type="submission" date="2019-11" db="EMBL/GenBank/DDBJ databases">
        <authorList>
            <person name="Cheng Q."/>
            <person name="Yang Z."/>
        </authorList>
    </citation>
    <scope>NUCLEOTIDE SEQUENCE [LARGE SCALE GENOMIC DNA]</scope>
    <source>
        <strain evidence="3 4">HX-22-1</strain>
    </source>
</reference>
<keyword evidence="1" id="KW-0732">Signal</keyword>
<evidence type="ECO:0000313" key="4">
    <source>
        <dbReference type="Proteomes" id="UP000462931"/>
    </source>
</evidence>
<accession>A0A7K0FLT7</accession>
<gene>
    <name evidence="3" type="ORF">GJJ64_07015</name>
</gene>
<dbReference type="AlphaFoldDB" id="A0A7K0FLT7"/>
<protein>
    <submittedName>
        <fullName evidence="3">DUF4397 domain-containing protein</fullName>
    </submittedName>
</protein>
<dbReference type="EMBL" id="WKJI01000002">
    <property type="protein sequence ID" value="MRX46929.1"/>
    <property type="molecule type" value="Genomic_DNA"/>
</dbReference>
<name>A0A7K0FLT7_9SPHI</name>
<feature type="domain" description="DUF4397" evidence="2">
    <location>
        <begin position="75"/>
        <end position="168"/>
    </location>
</feature>
<dbReference type="InterPro" id="IPR025510">
    <property type="entry name" value="DUF4397"/>
</dbReference>
<organism evidence="3 4">
    <name type="scientific">Pedobacter puniceum</name>
    <dbReference type="NCBI Taxonomy" id="2666136"/>
    <lineage>
        <taxon>Bacteria</taxon>
        <taxon>Pseudomonadati</taxon>
        <taxon>Bacteroidota</taxon>
        <taxon>Sphingobacteriia</taxon>
        <taxon>Sphingobacteriales</taxon>
        <taxon>Sphingobacteriaceae</taxon>
        <taxon>Pedobacter</taxon>
    </lineage>
</organism>
<sequence length="258" mass="28359">MKKFIKVAFAIVLFSFTLYSCKKAEEGYVGDYPDKAKLIFVNAAANGSPIPQQARREIAIAPIYNGINFNLFPIKYPWSNGYKVFDPGTLSLRLDTAFQPGNDPAGPSAPVGTYNLNLEADSYYSIYAVGTTHNVDTFFVKDNIDFPTPGKTKILFLNLSPDAGPIDIVNNATGAIMVSNMTYKQRRAYIEVDPGTYSMRMNVAGTTTQIRNVKTGMIISPNSVYTVFVTGLRTAPSPGNTPASQLIQINYHANRWTP</sequence>
<keyword evidence="4" id="KW-1185">Reference proteome</keyword>
<dbReference type="Pfam" id="PF14344">
    <property type="entry name" value="DUF4397"/>
    <property type="match status" value="1"/>
</dbReference>
<evidence type="ECO:0000313" key="3">
    <source>
        <dbReference type="EMBL" id="MRX46929.1"/>
    </source>
</evidence>
<feature type="chain" id="PRO_5029494223" evidence="1">
    <location>
        <begin position="25"/>
        <end position="258"/>
    </location>
</feature>